<comment type="caution">
    <text evidence="2">The sequence shown here is derived from an EMBL/GenBank/DDBJ whole genome shotgun (WGS) entry which is preliminary data.</text>
</comment>
<name>A0ABV0F422_9ENTE</name>
<dbReference type="InterPro" id="IPR036249">
    <property type="entry name" value="Thioredoxin-like_sf"/>
</dbReference>
<dbReference type="CDD" id="cd02947">
    <property type="entry name" value="TRX_family"/>
    <property type="match status" value="1"/>
</dbReference>
<protein>
    <recommendedName>
        <fullName evidence="1">Thioredoxin domain-containing protein</fullName>
    </recommendedName>
</protein>
<evidence type="ECO:0000259" key="1">
    <source>
        <dbReference type="Pfam" id="PF00085"/>
    </source>
</evidence>
<gene>
    <name evidence="2" type="ORF">BAU18_002367</name>
</gene>
<dbReference type="Proteomes" id="UP001429357">
    <property type="component" value="Unassembled WGS sequence"/>
</dbReference>
<reference evidence="2 3" key="2">
    <citation type="submission" date="2024-02" db="EMBL/GenBank/DDBJ databases">
        <title>The Genome Sequence of Enterococcus diestrammenae JM9A.</title>
        <authorList>
            <person name="Earl A."/>
            <person name="Manson A."/>
            <person name="Gilmore M."/>
            <person name="Sanders J."/>
            <person name="Shea T."/>
            <person name="Howe W."/>
            <person name="Livny J."/>
            <person name="Cuomo C."/>
            <person name="Neafsey D."/>
            <person name="Birren B."/>
        </authorList>
    </citation>
    <scope>NUCLEOTIDE SEQUENCE [LARGE SCALE GENOMIC DNA]</scope>
    <source>
        <strain evidence="2 3">JM9A</strain>
    </source>
</reference>
<proteinExistence type="predicted"/>
<dbReference type="Pfam" id="PF00085">
    <property type="entry name" value="Thioredoxin"/>
    <property type="match status" value="1"/>
</dbReference>
<dbReference type="EMBL" id="MAEI02000001">
    <property type="protein sequence ID" value="MEO1782752.1"/>
    <property type="molecule type" value="Genomic_DNA"/>
</dbReference>
<accession>A0ABV0F422</accession>
<dbReference type="SUPFAM" id="SSF52833">
    <property type="entry name" value="Thioredoxin-like"/>
    <property type="match status" value="1"/>
</dbReference>
<dbReference type="RefSeq" id="WP_161869797.1">
    <property type="nucleotide sequence ID" value="NZ_JAQFAM010000007.1"/>
</dbReference>
<dbReference type="InterPro" id="IPR013766">
    <property type="entry name" value="Thioredoxin_domain"/>
</dbReference>
<feature type="domain" description="Thioredoxin" evidence="1">
    <location>
        <begin position="4"/>
        <end position="98"/>
    </location>
</feature>
<keyword evidence="3" id="KW-1185">Reference proteome</keyword>
<sequence length="121" mass="13530">MISVDDFDTGVQQLLAEPIALAYLSMPNCSVCLAVKPQLRQRFQGQVPIYHFDAHQLPRVAGTFQVMTAPAVLLFIDGKEVQRQARFIDFAALAKTIDAYQESQQLAPVDYQALFDQIEGQ</sequence>
<reference evidence="3" key="1">
    <citation type="submission" date="2016-06" db="EMBL/GenBank/DDBJ databases">
        <title>Four novel species of enterococci isolated from chicken manure.</title>
        <authorList>
            <person name="Van Tyne D."/>
        </authorList>
    </citation>
    <scope>NUCLEOTIDE SEQUENCE [LARGE SCALE GENOMIC DNA]</scope>
    <source>
        <strain evidence="3">JM9A</strain>
    </source>
</reference>
<evidence type="ECO:0000313" key="2">
    <source>
        <dbReference type="EMBL" id="MEO1782752.1"/>
    </source>
</evidence>
<organism evidence="2 3">
    <name type="scientific">Enterococcus diestrammenae</name>
    <dbReference type="NCBI Taxonomy" id="1155073"/>
    <lineage>
        <taxon>Bacteria</taxon>
        <taxon>Bacillati</taxon>
        <taxon>Bacillota</taxon>
        <taxon>Bacilli</taxon>
        <taxon>Lactobacillales</taxon>
        <taxon>Enterococcaceae</taxon>
        <taxon>Enterococcus</taxon>
    </lineage>
</organism>
<dbReference type="Gene3D" id="3.40.30.10">
    <property type="entry name" value="Glutaredoxin"/>
    <property type="match status" value="1"/>
</dbReference>
<evidence type="ECO:0000313" key="3">
    <source>
        <dbReference type="Proteomes" id="UP001429357"/>
    </source>
</evidence>